<reference evidence="1" key="1">
    <citation type="journal article" date="2023" name="Plant J.">
        <title>The genome of the king protea, Protea cynaroides.</title>
        <authorList>
            <person name="Chang J."/>
            <person name="Duong T.A."/>
            <person name="Schoeman C."/>
            <person name="Ma X."/>
            <person name="Roodt D."/>
            <person name="Barker N."/>
            <person name="Li Z."/>
            <person name="Van de Peer Y."/>
            <person name="Mizrachi E."/>
        </authorList>
    </citation>
    <scope>NUCLEOTIDE SEQUENCE</scope>
    <source>
        <tissue evidence="1">Young leaves</tissue>
    </source>
</reference>
<organism evidence="1 2">
    <name type="scientific">Protea cynaroides</name>
    <dbReference type="NCBI Taxonomy" id="273540"/>
    <lineage>
        <taxon>Eukaryota</taxon>
        <taxon>Viridiplantae</taxon>
        <taxon>Streptophyta</taxon>
        <taxon>Embryophyta</taxon>
        <taxon>Tracheophyta</taxon>
        <taxon>Spermatophyta</taxon>
        <taxon>Magnoliopsida</taxon>
        <taxon>Proteales</taxon>
        <taxon>Proteaceae</taxon>
        <taxon>Protea</taxon>
    </lineage>
</organism>
<sequence length="180" mass="20063">MKGGRDGNLNPLPSCPIFHLASDRSKEETRTLLILTIEPVQKNQSKHDIELREEEGGVHLKGYAHKAIPPAEALLGGLGGLGNLLGLIRIQGTVLHCQWQFGCQRLSNLSVLSSIAMWGWEGGIRYNYRFFGSIFNSIESHTIPSLVPRQQLQRSDQCRTSDLQRHTASRWNSTVGLTAY</sequence>
<dbReference type="AlphaFoldDB" id="A0A9Q0KCT3"/>
<proteinExistence type="predicted"/>
<comment type="caution">
    <text evidence="1">The sequence shown here is derived from an EMBL/GenBank/DDBJ whole genome shotgun (WGS) entry which is preliminary data.</text>
</comment>
<evidence type="ECO:0000313" key="2">
    <source>
        <dbReference type="Proteomes" id="UP001141806"/>
    </source>
</evidence>
<accession>A0A9Q0KCT3</accession>
<dbReference type="EMBL" id="JAMYWD010000006">
    <property type="protein sequence ID" value="KAJ4968034.1"/>
    <property type="molecule type" value="Genomic_DNA"/>
</dbReference>
<gene>
    <name evidence="1" type="ORF">NE237_014735</name>
</gene>
<evidence type="ECO:0000313" key="1">
    <source>
        <dbReference type="EMBL" id="KAJ4968034.1"/>
    </source>
</evidence>
<protein>
    <submittedName>
        <fullName evidence="1">Uncharacterized protein</fullName>
    </submittedName>
</protein>
<keyword evidence="2" id="KW-1185">Reference proteome</keyword>
<name>A0A9Q0KCT3_9MAGN</name>
<dbReference type="Proteomes" id="UP001141806">
    <property type="component" value="Unassembled WGS sequence"/>
</dbReference>